<feature type="region of interest" description="Disordered" evidence="1">
    <location>
        <begin position="109"/>
        <end position="129"/>
    </location>
</feature>
<proteinExistence type="predicted"/>
<dbReference type="AlphaFoldDB" id="A0AAN6ZFX8"/>
<evidence type="ECO:0000256" key="1">
    <source>
        <dbReference type="SAM" id="MobiDB-lite"/>
    </source>
</evidence>
<keyword evidence="3" id="KW-1185">Reference proteome</keyword>
<dbReference type="EMBL" id="MU853402">
    <property type="protein sequence ID" value="KAK4137705.1"/>
    <property type="molecule type" value="Genomic_DNA"/>
</dbReference>
<evidence type="ECO:0000313" key="3">
    <source>
        <dbReference type="Proteomes" id="UP001304895"/>
    </source>
</evidence>
<name>A0AAN6ZFX8_9PEZI</name>
<sequence>MAIELDVVSGSDAKDKSNDAGQGQGNGVWGGSKSRAGNRRPAGGQPVINPAENRAAELTYSPAWRARRPGPRSLLGLQPMATDDSDNKPLRRRPALKLKDGRFDIDADIPVRNRLPNPNDRQQEHPPADSRGVCCCLHCCPGSGSYLNTYYRSCLGQNCLLCISRFLSRTEHQSVGTRRVICMRRVE</sequence>
<gene>
    <name evidence="2" type="ORF">BT67DRAFT_118803</name>
</gene>
<comment type="caution">
    <text evidence="2">The sequence shown here is derived from an EMBL/GenBank/DDBJ whole genome shotgun (WGS) entry which is preliminary data.</text>
</comment>
<dbReference type="Proteomes" id="UP001304895">
    <property type="component" value="Unassembled WGS sequence"/>
</dbReference>
<evidence type="ECO:0000313" key="2">
    <source>
        <dbReference type="EMBL" id="KAK4137705.1"/>
    </source>
</evidence>
<accession>A0AAN6ZFX8</accession>
<protein>
    <submittedName>
        <fullName evidence="2">Uncharacterized protein</fullName>
    </submittedName>
</protein>
<reference evidence="2" key="1">
    <citation type="journal article" date="2023" name="Mol. Phylogenet. Evol.">
        <title>Genome-scale phylogeny and comparative genomics of the fungal order Sordariales.</title>
        <authorList>
            <person name="Hensen N."/>
            <person name="Bonometti L."/>
            <person name="Westerberg I."/>
            <person name="Brannstrom I.O."/>
            <person name="Guillou S."/>
            <person name="Cros-Aarteil S."/>
            <person name="Calhoun S."/>
            <person name="Haridas S."/>
            <person name="Kuo A."/>
            <person name="Mondo S."/>
            <person name="Pangilinan J."/>
            <person name="Riley R."/>
            <person name="LaButti K."/>
            <person name="Andreopoulos B."/>
            <person name="Lipzen A."/>
            <person name="Chen C."/>
            <person name="Yan M."/>
            <person name="Daum C."/>
            <person name="Ng V."/>
            <person name="Clum A."/>
            <person name="Steindorff A."/>
            <person name="Ohm R.A."/>
            <person name="Martin F."/>
            <person name="Silar P."/>
            <person name="Natvig D.O."/>
            <person name="Lalanne C."/>
            <person name="Gautier V."/>
            <person name="Ament-Velasquez S.L."/>
            <person name="Kruys A."/>
            <person name="Hutchinson M.I."/>
            <person name="Powell A.J."/>
            <person name="Barry K."/>
            <person name="Miller A.N."/>
            <person name="Grigoriev I.V."/>
            <person name="Debuchy R."/>
            <person name="Gladieux P."/>
            <person name="Hiltunen Thoren M."/>
            <person name="Johannesson H."/>
        </authorList>
    </citation>
    <scope>NUCLEOTIDE SEQUENCE</scope>
    <source>
        <strain evidence="2">CBS 123565</strain>
    </source>
</reference>
<reference evidence="2" key="2">
    <citation type="submission" date="2023-05" db="EMBL/GenBank/DDBJ databases">
        <authorList>
            <consortium name="Lawrence Berkeley National Laboratory"/>
            <person name="Steindorff A."/>
            <person name="Hensen N."/>
            <person name="Bonometti L."/>
            <person name="Westerberg I."/>
            <person name="Brannstrom I.O."/>
            <person name="Guillou S."/>
            <person name="Cros-Aarteil S."/>
            <person name="Calhoun S."/>
            <person name="Haridas S."/>
            <person name="Kuo A."/>
            <person name="Mondo S."/>
            <person name="Pangilinan J."/>
            <person name="Riley R."/>
            <person name="Labutti K."/>
            <person name="Andreopoulos B."/>
            <person name="Lipzen A."/>
            <person name="Chen C."/>
            <person name="Yanf M."/>
            <person name="Daum C."/>
            <person name="Ng V."/>
            <person name="Clum A."/>
            <person name="Ohm R."/>
            <person name="Martin F."/>
            <person name="Silar P."/>
            <person name="Natvig D."/>
            <person name="Lalanne C."/>
            <person name="Gautier V."/>
            <person name="Ament-Velasquez S.L."/>
            <person name="Kruys A."/>
            <person name="Hutchinson M.I."/>
            <person name="Powell A.J."/>
            <person name="Barry K."/>
            <person name="Miller A.N."/>
            <person name="Grigoriev I.V."/>
            <person name="Debuchy R."/>
            <person name="Gladieux P."/>
            <person name="Thoren M.H."/>
            <person name="Johannesson H."/>
        </authorList>
    </citation>
    <scope>NUCLEOTIDE SEQUENCE</scope>
    <source>
        <strain evidence="2">CBS 123565</strain>
    </source>
</reference>
<organism evidence="2 3">
    <name type="scientific">Trichocladium antarcticum</name>
    <dbReference type="NCBI Taxonomy" id="1450529"/>
    <lineage>
        <taxon>Eukaryota</taxon>
        <taxon>Fungi</taxon>
        <taxon>Dikarya</taxon>
        <taxon>Ascomycota</taxon>
        <taxon>Pezizomycotina</taxon>
        <taxon>Sordariomycetes</taxon>
        <taxon>Sordariomycetidae</taxon>
        <taxon>Sordariales</taxon>
        <taxon>Chaetomiaceae</taxon>
        <taxon>Trichocladium</taxon>
    </lineage>
</organism>
<feature type="region of interest" description="Disordered" evidence="1">
    <location>
        <begin position="1"/>
        <end position="93"/>
    </location>
</feature>